<organism evidence="3 4">
    <name type="scientific">Myxozyma melibiosi</name>
    <dbReference type="NCBI Taxonomy" id="54550"/>
    <lineage>
        <taxon>Eukaryota</taxon>
        <taxon>Fungi</taxon>
        <taxon>Dikarya</taxon>
        <taxon>Ascomycota</taxon>
        <taxon>Saccharomycotina</taxon>
        <taxon>Lipomycetes</taxon>
        <taxon>Lipomycetales</taxon>
        <taxon>Lipomycetaceae</taxon>
        <taxon>Myxozyma</taxon>
    </lineage>
</organism>
<keyword evidence="4" id="KW-1185">Reference proteome</keyword>
<proteinExistence type="predicted"/>
<feature type="region of interest" description="Disordered" evidence="1">
    <location>
        <begin position="1"/>
        <end position="26"/>
    </location>
</feature>
<gene>
    <name evidence="3" type="ORF">BZA70DRAFT_264454</name>
</gene>
<dbReference type="EMBL" id="JBBJBU010000001">
    <property type="protein sequence ID" value="KAK7207056.1"/>
    <property type="molecule type" value="Genomic_DNA"/>
</dbReference>
<evidence type="ECO:0000256" key="2">
    <source>
        <dbReference type="SAM" id="Phobius"/>
    </source>
</evidence>
<evidence type="ECO:0000313" key="4">
    <source>
        <dbReference type="Proteomes" id="UP001498771"/>
    </source>
</evidence>
<dbReference type="Proteomes" id="UP001498771">
    <property type="component" value="Unassembled WGS sequence"/>
</dbReference>
<dbReference type="GeneID" id="90036417"/>
<reference evidence="3 4" key="1">
    <citation type="submission" date="2024-03" db="EMBL/GenBank/DDBJ databases">
        <title>Genome-scale model development and genomic sequencing of the oleaginous clade Lipomyces.</title>
        <authorList>
            <consortium name="Lawrence Berkeley National Laboratory"/>
            <person name="Czajka J.J."/>
            <person name="Han Y."/>
            <person name="Kim J."/>
            <person name="Mondo S.J."/>
            <person name="Hofstad B.A."/>
            <person name="Robles A."/>
            <person name="Haridas S."/>
            <person name="Riley R."/>
            <person name="LaButti K."/>
            <person name="Pangilinan J."/>
            <person name="Andreopoulos W."/>
            <person name="Lipzen A."/>
            <person name="Yan J."/>
            <person name="Wang M."/>
            <person name="Ng V."/>
            <person name="Grigoriev I.V."/>
            <person name="Spatafora J.W."/>
            <person name="Magnuson J.K."/>
            <person name="Baker S.E."/>
            <person name="Pomraning K.R."/>
        </authorList>
    </citation>
    <scope>NUCLEOTIDE SEQUENCE [LARGE SCALE GENOMIC DNA]</scope>
    <source>
        <strain evidence="3 4">Phaff 52-87</strain>
    </source>
</reference>
<feature type="compositionally biased region" description="Polar residues" evidence="1">
    <location>
        <begin position="1"/>
        <end position="18"/>
    </location>
</feature>
<sequence length="141" mass="15779">MTTYQSISEQSPLRANTQDSDEIPYHNTPTVVGTVFGEEYASYSMTEKAASLITTNRRKRPVFSLALGALFAIIVVTLSLSLIRGYSDYSAFRATHDIPRRVNVTEMVSGEYYYSYSDYGYSSTSYYPSATYTSYAVEPTS</sequence>
<keyword evidence="2" id="KW-0472">Membrane</keyword>
<keyword evidence="2" id="KW-1133">Transmembrane helix</keyword>
<evidence type="ECO:0000313" key="3">
    <source>
        <dbReference type="EMBL" id="KAK7207056.1"/>
    </source>
</evidence>
<name>A0ABR1FB28_9ASCO</name>
<accession>A0ABR1FB28</accession>
<evidence type="ECO:0000256" key="1">
    <source>
        <dbReference type="SAM" id="MobiDB-lite"/>
    </source>
</evidence>
<feature type="transmembrane region" description="Helical" evidence="2">
    <location>
        <begin position="62"/>
        <end position="83"/>
    </location>
</feature>
<comment type="caution">
    <text evidence="3">The sequence shown here is derived from an EMBL/GenBank/DDBJ whole genome shotgun (WGS) entry which is preliminary data.</text>
</comment>
<keyword evidence="2" id="KW-0812">Transmembrane</keyword>
<dbReference type="RefSeq" id="XP_064770089.1">
    <property type="nucleotide sequence ID" value="XM_064910905.1"/>
</dbReference>
<protein>
    <submittedName>
        <fullName evidence="3">Uncharacterized protein</fullName>
    </submittedName>
</protein>